<accession>A0A398B946</accession>
<dbReference type="OrthoDB" id="2865947at2"/>
<evidence type="ECO:0000256" key="1">
    <source>
        <dbReference type="ARBA" id="ARBA00009646"/>
    </source>
</evidence>
<dbReference type="AlphaFoldDB" id="A0A398B946"/>
<sequence length="105" mass="12209">MIYNHLGYDLDVRASVNTFYEHINGDGHKYTLLSGESQEYVGDWWNDRISSVRVGPKTLVILFEHRGFKGRIKYLENLGDTPQLFNIHQGWSNDKISSIVTYRLC</sequence>
<dbReference type="RefSeq" id="WP_119112341.1">
    <property type="nucleotide sequence ID" value="NZ_CBCSEO010000014.1"/>
</dbReference>
<comment type="caution">
    <text evidence="4">The sequence shown here is derived from an EMBL/GenBank/DDBJ whole genome shotgun (WGS) entry which is preliminary data.</text>
</comment>
<protein>
    <recommendedName>
        <fullName evidence="3">Beta/gamma crystallin 'Greek key' domain-containing protein</fullName>
    </recommendedName>
</protein>
<evidence type="ECO:0000313" key="5">
    <source>
        <dbReference type="Proteomes" id="UP000265816"/>
    </source>
</evidence>
<keyword evidence="5" id="KW-1185">Reference proteome</keyword>
<dbReference type="SMART" id="SM00247">
    <property type="entry name" value="XTALbg"/>
    <property type="match status" value="1"/>
</dbReference>
<dbReference type="InterPro" id="IPR011024">
    <property type="entry name" value="G_crystallin-like"/>
</dbReference>
<name>A0A398B946_9BACI</name>
<dbReference type="InterPro" id="IPR001064">
    <property type="entry name" value="Beta/gamma_crystallin"/>
</dbReference>
<gene>
    <name evidence="4" type="ORF">D1970_07910</name>
</gene>
<evidence type="ECO:0000259" key="3">
    <source>
        <dbReference type="SMART" id="SM00247"/>
    </source>
</evidence>
<organism evidence="4 5">
    <name type="scientific">Mesobacillus zeae</name>
    <dbReference type="NCBI Taxonomy" id="1917180"/>
    <lineage>
        <taxon>Bacteria</taxon>
        <taxon>Bacillati</taxon>
        <taxon>Bacillota</taxon>
        <taxon>Bacilli</taxon>
        <taxon>Bacillales</taxon>
        <taxon>Bacillaceae</taxon>
        <taxon>Mesobacillus</taxon>
    </lineage>
</organism>
<dbReference type="Proteomes" id="UP000265816">
    <property type="component" value="Unassembled WGS sequence"/>
</dbReference>
<dbReference type="Gene3D" id="2.60.20.10">
    <property type="entry name" value="Crystallins"/>
    <property type="match status" value="1"/>
</dbReference>
<keyword evidence="2" id="KW-0677">Repeat</keyword>
<dbReference type="EMBL" id="QWVT01000014">
    <property type="protein sequence ID" value="RID86021.1"/>
    <property type="molecule type" value="Genomic_DNA"/>
</dbReference>
<dbReference type="GO" id="GO:0098609">
    <property type="term" value="P:cell-cell adhesion"/>
    <property type="evidence" value="ECO:0007669"/>
    <property type="project" value="InterPro"/>
</dbReference>
<dbReference type="Pfam" id="PF08964">
    <property type="entry name" value="Crystall_3"/>
    <property type="match status" value="1"/>
</dbReference>
<comment type="similarity">
    <text evidence="1">Belongs to the beta/gamma-crystallin family.</text>
</comment>
<evidence type="ECO:0000313" key="4">
    <source>
        <dbReference type="EMBL" id="RID86021.1"/>
    </source>
</evidence>
<proteinExistence type="inferred from homology"/>
<dbReference type="GO" id="GO:0016020">
    <property type="term" value="C:membrane"/>
    <property type="evidence" value="ECO:0007669"/>
    <property type="project" value="InterPro"/>
</dbReference>
<dbReference type="InterPro" id="IPR015059">
    <property type="entry name" value="Ca_cell_adhesion_N_dom"/>
</dbReference>
<evidence type="ECO:0000256" key="2">
    <source>
        <dbReference type="ARBA" id="ARBA00022737"/>
    </source>
</evidence>
<dbReference type="SUPFAM" id="SSF49695">
    <property type="entry name" value="gamma-Crystallin-like"/>
    <property type="match status" value="1"/>
</dbReference>
<feature type="domain" description="Beta/gamma crystallin 'Greek key'" evidence="3">
    <location>
        <begin position="18"/>
        <end position="104"/>
    </location>
</feature>
<reference evidence="4 5" key="1">
    <citation type="submission" date="2018-08" db="EMBL/GenBank/DDBJ databases">
        <title>Bacillus jemisoniae sp. nov., Bacillus chryseoplanitiae sp. nov., Bacillus resnikiae sp. nov., and Bacillus frankliniae sp. nov., isolated from Viking spacecraft and associated surfaces.</title>
        <authorList>
            <person name="Seuylemezian A."/>
            <person name="Vaishampayan P."/>
        </authorList>
    </citation>
    <scope>NUCLEOTIDE SEQUENCE [LARGE SCALE GENOMIC DNA]</scope>
    <source>
        <strain evidence="4 5">JJ-247</strain>
    </source>
</reference>